<evidence type="ECO:0000313" key="2">
    <source>
        <dbReference type="EMBL" id="MCA9376395.1"/>
    </source>
</evidence>
<name>A0A955I0F6_9BACT</name>
<reference evidence="2" key="1">
    <citation type="submission" date="2020-04" db="EMBL/GenBank/DDBJ databases">
        <authorList>
            <person name="Zhang T."/>
        </authorList>
    </citation>
    <scope>NUCLEOTIDE SEQUENCE</scope>
    <source>
        <strain evidence="2">HKST-UBA17</strain>
    </source>
</reference>
<keyword evidence="1" id="KW-0472">Membrane</keyword>
<evidence type="ECO:0000256" key="1">
    <source>
        <dbReference type="SAM" id="Phobius"/>
    </source>
</evidence>
<dbReference type="AlphaFoldDB" id="A0A955I0F6"/>
<keyword evidence="1" id="KW-1133">Transmembrane helix</keyword>
<gene>
    <name evidence="2" type="ORF">KC685_00560</name>
</gene>
<dbReference type="EMBL" id="JAGQLN010000002">
    <property type="protein sequence ID" value="MCA9376395.1"/>
    <property type="molecule type" value="Genomic_DNA"/>
</dbReference>
<keyword evidence="1" id="KW-0812">Transmembrane</keyword>
<evidence type="ECO:0000313" key="3">
    <source>
        <dbReference type="Proteomes" id="UP000741282"/>
    </source>
</evidence>
<proteinExistence type="predicted"/>
<feature type="transmembrane region" description="Helical" evidence="1">
    <location>
        <begin position="7"/>
        <end position="25"/>
    </location>
</feature>
<accession>A0A955I0F6</accession>
<reference evidence="2" key="2">
    <citation type="journal article" date="2021" name="Microbiome">
        <title>Successional dynamics and alternative stable states in a saline activated sludge microbial community over 9 years.</title>
        <authorList>
            <person name="Wang Y."/>
            <person name="Ye J."/>
            <person name="Ju F."/>
            <person name="Liu L."/>
            <person name="Boyd J.A."/>
            <person name="Deng Y."/>
            <person name="Parks D.H."/>
            <person name="Jiang X."/>
            <person name="Yin X."/>
            <person name="Woodcroft B.J."/>
            <person name="Tyson G.W."/>
            <person name="Hugenholtz P."/>
            <person name="Polz M.F."/>
            <person name="Zhang T."/>
        </authorList>
    </citation>
    <scope>NUCLEOTIDE SEQUENCE</scope>
    <source>
        <strain evidence="2">HKST-UBA17</strain>
    </source>
</reference>
<sequence length="1084" mass="118010">MIYKQRTYLACTTIILMIFSLGMFLRTPTPTNAAYECSPGTSETGTSTNPCSCIVNGQWNVYPNDVGYCRVNDIPSDCMNCCDNSNGGCGGGGGNQCSCTPSCIDPAQPLITNTVQGDPSVIQWTVSNWGKDQGQTTCNNNSCERSGYSGAGYSKIYANGTDVTEHCLEAIGNGSSAKVPDSSSSVETCSLDYIGPNWPGTTVTFRVEIHNVDTSCDTPSTTATMTFPANDRPYCVDLDIAGGRVAGDLVGIDLNAPLTLSFTAGENDSYGPPGMLDLCYAVRNQSLAFYSTPGDNASWVCIGPQYDTSTYTVNTTLQQLINNYNITSQTNPSDLQQAITRYGFIFTTNVVDNISDQFCTTNLAWNNGSGTWGPPFPSGTCDGGNCRGSIFNNPPSIDAVSQNSTIYIGTSIDSDNGYQCQDNNPYTYQMTVSDPDGSSDINLLHIDLASDSALLDPDPNFVGQGHWEMRASFGKTHYGTPNVFALRDINPDTGTFCYRADRSLEPIGNANTQCMKLNDGHNWEQATLLSNQTMPSSGVPVDIYYLQNDIEVYGGGHITRMKGSTDWRSATYVAYERNGDRVFMNYVIEFLDDGSYHWNGSYNQIYYVRDIVGHRTIAPGEDRTIDLPGESIVNVNNRSAHHKLGRSIVDLRYPEIQVGTPVVQTARVMRINWSASDADSGVNRVFAESGFTGVPPANNPSSPISDLTAISSGDPQIASAYDAGLYTPVGDPFLWNMVDINQNNVSRSEDIDIIDNDEGTFDFNAYTQDRACNANTFIMNEQLDLPWIATMGGLVYSFSSPEIVVTSYADTGNIAPDISTSSPFDFKKETVDLSTEWLGTGVTTADDRFIKKYNQTYAFGNRFYSDDNNDAGYWIDYLNDLLDYKLGIYPDEYQELAYGNATLSGNVSTQGCDTDKKCVIRRTGNLTINGNLTCDRKTALIVYGGSLTINGDILLPAGDQTNGCIILVTGDVIVSAGQYLSSTGSPPRYDTLNAFIISDGAIKIPEVDITAEIRDGLRVSGSMLGFGVSTEGRSIVLDRSLRLLDNYLYPTQVIKYDKRYLFLAREIFGGEKDTYKSEVGFKGG</sequence>
<comment type="caution">
    <text evidence="2">The sequence shown here is derived from an EMBL/GenBank/DDBJ whole genome shotgun (WGS) entry which is preliminary data.</text>
</comment>
<dbReference type="Proteomes" id="UP000741282">
    <property type="component" value="Unassembled WGS sequence"/>
</dbReference>
<protein>
    <submittedName>
        <fullName evidence="2">Uncharacterized protein</fullName>
    </submittedName>
</protein>
<organism evidence="2 3">
    <name type="scientific">Candidatus Dojkabacteria bacterium</name>
    <dbReference type="NCBI Taxonomy" id="2099670"/>
    <lineage>
        <taxon>Bacteria</taxon>
        <taxon>Candidatus Dojkabacteria</taxon>
    </lineage>
</organism>